<evidence type="ECO:0000313" key="1">
    <source>
        <dbReference type="EMBL" id="RDI47950.1"/>
    </source>
</evidence>
<dbReference type="OrthoDB" id="2966549at2"/>
<protein>
    <recommendedName>
        <fullName evidence="3">YhcU family protein</fullName>
    </recommendedName>
</protein>
<evidence type="ECO:0008006" key="3">
    <source>
        <dbReference type="Google" id="ProtNLM"/>
    </source>
</evidence>
<reference evidence="1 2" key="1">
    <citation type="submission" date="2018-07" db="EMBL/GenBank/DDBJ databases">
        <title>Genomic Encyclopedia of Type Strains, Phase IV (KMG-IV): sequencing the most valuable type-strain genomes for metagenomic binning, comparative biology and taxonomic classification.</title>
        <authorList>
            <person name="Goeker M."/>
        </authorList>
    </citation>
    <scope>NUCLEOTIDE SEQUENCE [LARGE SCALE GENOMIC DNA]</scope>
    <source>
        <strain evidence="1 2">DSM 25281</strain>
    </source>
</reference>
<proteinExistence type="predicted"/>
<sequence length="134" mass="15863">MKVLFASTQEQEEKICELLDTFYSQIFPQYFSDEEIVKFHELKILHTTTRHFEYFGTLKEAFQVISSLQTIISILDVHQKEKLNSFYVDLFTTNVNILQEFGLFFPFTLEQFYPNVDIETSFSIYTKAANEMLV</sequence>
<accession>A0A370GXH3</accession>
<dbReference type="RefSeq" id="WP_114744145.1">
    <property type="nucleotide sequence ID" value="NZ_QQAY01000001.1"/>
</dbReference>
<dbReference type="Proteomes" id="UP000255326">
    <property type="component" value="Unassembled WGS sequence"/>
</dbReference>
<name>A0A370GXH3_9BACI</name>
<dbReference type="Pfam" id="PF17326">
    <property type="entry name" value="DUF5365"/>
    <property type="match status" value="1"/>
</dbReference>
<dbReference type="AlphaFoldDB" id="A0A370GXH3"/>
<gene>
    <name evidence="1" type="ORF">DFR59_101617</name>
</gene>
<dbReference type="EMBL" id="QQAY01000001">
    <property type="protein sequence ID" value="RDI47950.1"/>
    <property type="molecule type" value="Genomic_DNA"/>
</dbReference>
<organism evidence="1 2">
    <name type="scientific">Falsibacillus pallidus</name>
    <dbReference type="NCBI Taxonomy" id="493781"/>
    <lineage>
        <taxon>Bacteria</taxon>
        <taxon>Bacillati</taxon>
        <taxon>Bacillota</taxon>
        <taxon>Bacilli</taxon>
        <taxon>Bacillales</taxon>
        <taxon>Bacillaceae</taxon>
        <taxon>Falsibacillus</taxon>
    </lineage>
</organism>
<dbReference type="InterPro" id="IPR020355">
    <property type="entry name" value="Uncharacterised_YhcU"/>
</dbReference>
<evidence type="ECO:0000313" key="2">
    <source>
        <dbReference type="Proteomes" id="UP000255326"/>
    </source>
</evidence>
<comment type="caution">
    <text evidence="1">The sequence shown here is derived from an EMBL/GenBank/DDBJ whole genome shotgun (WGS) entry which is preliminary data.</text>
</comment>
<keyword evidence="2" id="KW-1185">Reference proteome</keyword>